<dbReference type="OrthoDB" id="10252633at2759"/>
<evidence type="ECO:0000313" key="2">
    <source>
        <dbReference type="Proteomes" id="UP000325081"/>
    </source>
</evidence>
<keyword evidence="1" id="KW-0418">Kinase</keyword>
<organism evidence="1 2">
    <name type="scientific">Striga asiatica</name>
    <name type="common">Asiatic witchweed</name>
    <name type="synonym">Buchnera asiatica</name>
    <dbReference type="NCBI Taxonomy" id="4170"/>
    <lineage>
        <taxon>Eukaryota</taxon>
        <taxon>Viridiplantae</taxon>
        <taxon>Streptophyta</taxon>
        <taxon>Embryophyta</taxon>
        <taxon>Tracheophyta</taxon>
        <taxon>Spermatophyta</taxon>
        <taxon>Magnoliopsida</taxon>
        <taxon>eudicotyledons</taxon>
        <taxon>Gunneridae</taxon>
        <taxon>Pentapetalae</taxon>
        <taxon>asterids</taxon>
        <taxon>lamiids</taxon>
        <taxon>Lamiales</taxon>
        <taxon>Orobanchaceae</taxon>
        <taxon>Buchnereae</taxon>
        <taxon>Striga</taxon>
    </lineage>
</organism>
<keyword evidence="1" id="KW-0808">Transferase</keyword>
<proteinExistence type="predicted"/>
<keyword evidence="1" id="KW-0670">Pyruvate</keyword>
<name>A0A5A7QPD8_STRAF</name>
<keyword evidence="2" id="KW-1185">Reference proteome</keyword>
<sequence length="179" mass="19744">MYKHSRKLSRPDSEISMKGAKVDNFIFFSHEVTDLNSLSTVGDGGVDRKVSVHETHLVAVALRDAVDQVGDVAERRADSCGGFPAAEPGVYLQLLLPRGLVGDELEIEVQVLEIARELAPGTLDHDHLRIHLDLHAVGDIHGVGGENRLHFRCRWSFAPVVPVRGEKELLLNTLIMSRV</sequence>
<dbReference type="GO" id="GO:0016301">
    <property type="term" value="F:kinase activity"/>
    <property type="evidence" value="ECO:0007669"/>
    <property type="project" value="UniProtKB-KW"/>
</dbReference>
<dbReference type="Proteomes" id="UP000325081">
    <property type="component" value="Unassembled WGS sequence"/>
</dbReference>
<dbReference type="AlphaFoldDB" id="A0A5A7QPD8"/>
<accession>A0A5A7QPD8</accession>
<reference evidence="2" key="1">
    <citation type="journal article" date="2019" name="Curr. Biol.">
        <title>Genome Sequence of Striga asiatica Provides Insight into the Evolution of Plant Parasitism.</title>
        <authorList>
            <person name="Yoshida S."/>
            <person name="Kim S."/>
            <person name="Wafula E.K."/>
            <person name="Tanskanen J."/>
            <person name="Kim Y.M."/>
            <person name="Honaas L."/>
            <person name="Yang Z."/>
            <person name="Spallek T."/>
            <person name="Conn C.E."/>
            <person name="Ichihashi Y."/>
            <person name="Cheong K."/>
            <person name="Cui S."/>
            <person name="Der J.P."/>
            <person name="Gundlach H."/>
            <person name="Jiao Y."/>
            <person name="Hori C."/>
            <person name="Ishida J.K."/>
            <person name="Kasahara H."/>
            <person name="Kiba T."/>
            <person name="Kim M.S."/>
            <person name="Koo N."/>
            <person name="Laohavisit A."/>
            <person name="Lee Y.H."/>
            <person name="Lumba S."/>
            <person name="McCourt P."/>
            <person name="Mortimer J.C."/>
            <person name="Mutuku J.M."/>
            <person name="Nomura T."/>
            <person name="Sasaki-Sekimoto Y."/>
            <person name="Seto Y."/>
            <person name="Wang Y."/>
            <person name="Wakatake T."/>
            <person name="Sakakibara H."/>
            <person name="Demura T."/>
            <person name="Yamaguchi S."/>
            <person name="Yoneyama K."/>
            <person name="Manabe R.I."/>
            <person name="Nelson D.C."/>
            <person name="Schulman A.H."/>
            <person name="Timko M.P."/>
            <person name="dePamphilis C.W."/>
            <person name="Choi D."/>
            <person name="Shirasu K."/>
        </authorList>
    </citation>
    <scope>NUCLEOTIDE SEQUENCE [LARGE SCALE GENOMIC DNA]</scope>
    <source>
        <strain evidence="2">cv. UVA1</strain>
    </source>
</reference>
<evidence type="ECO:0000313" key="1">
    <source>
        <dbReference type="EMBL" id="GER46758.1"/>
    </source>
</evidence>
<dbReference type="EMBL" id="BKCP01007626">
    <property type="protein sequence ID" value="GER46758.1"/>
    <property type="molecule type" value="Genomic_DNA"/>
</dbReference>
<comment type="caution">
    <text evidence="1">The sequence shown here is derived from an EMBL/GenBank/DDBJ whole genome shotgun (WGS) entry which is preliminary data.</text>
</comment>
<gene>
    <name evidence="1" type="ORF">STAS_23813</name>
</gene>
<protein>
    <submittedName>
        <fullName evidence="1">Phosphoenolpyruvate carboxykinase</fullName>
    </submittedName>
</protein>